<dbReference type="PANTHER" id="PTHR16062">
    <property type="entry name" value="SWI/SNF-RELATED"/>
    <property type="match status" value="1"/>
</dbReference>
<feature type="compositionally biased region" description="Polar residues" evidence="11">
    <location>
        <begin position="2013"/>
        <end position="2036"/>
    </location>
</feature>
<evidence type="ECO:0000259" key="15">
    <source>
        <dbReference type="PROSITE" id="PS51038"/>
    </source>
</evidence>
<dbReference type="Proteomes" id="UP000887540">
    <property type="component" value="Unplaced"/>
</dbReference>
<dbReference type="SMART" id="SM00439">
    <property type="entry name" value="BAH"/>
    <property type="match status" value="2"/>
</dbReference>
<feature type="region of interest" description="Disordered" evidence="11">
    <location>
        <begin position="2013"/>
        <end position="2041"/>
    </location>
</feature>
<dbReference type="InterPro" id="IPR001025">
    <property type="entry name" value="BAH_dom"/>
</dbReference>
<evidence type="ECO:0000256" key="7">
    <source>
        <dbReference type="ARBA" id="ARBA00023242"/>
    </source>
</evidence>
<dbReference type="SMART" id="SM00398">
    <property type="entry name" value="HMG"/>
    <property type="match status" value="1"/>
</dbReference>
<dbReference type="PROSITE" id="PS50014">
    <property type="entry name" value="BROMODOMAIN_2"/>
    <property type="match status" value="6"/>
</dbReference>
<dbReference type="GO" id="GO:0008270">
    <property type="term" value="F:zinc ion binding"/>
    <property type="evidence" value="ECO:0007669"/>
    <property type="project" value="UniProtKB-KW"/>
</dbReference>
<feature type="compositionally biased region" description="Low complexity" evidence="11">
    <location>
        <begin position="1856"/>
        <end position="1867"/>
    </location>
</feature>
<dbReference type="PROSITE" id="PS50118">
    <property type="entry name" value="HMG_BOX_2"/>
    <property type="match status" value="1"/>
</dbReference>
<keyword evidence="9" id="KW-0479">Metal-binding</keyword>
<dbReference type="SMART" id="SM00297">
    <property type="entry name" value="BROMO"/>
    <property type="match status" value="7"/>
</dbReference>
<dbReference type="InterPro" id="IPR036427">
    <property type="entry name" value="Bromodomain-like_sf"/>
</dbReference>
<feature type="region of interest" description="Disordered" evidence="11">
    <location>
        <begin position="1944"/>
        <end position="1978"/>
    </location>
</feature>
<dbReference type="Gene3D" id="3.30.160.60">
    <property type="entry name" value="Classic Zinc Finger"/>
    <property type="match status" value="1"/>
</dbReference>
<dbReference type="GO" id="GO:0006338">
    <property type="term" value="P:chromatin remodeling"/>
    <property type="evidence" value="ECO:0007669"/>
    <property type="project" value="InterPro"/>
</dbReference>
<protein>
    <submittedName>
        <fullName evidence="17">Protein polybromo-1</fullName>
    </submittedName>
</protein>
<feature type="domain" description="HMG box" evidence="13">
    <location>
        <begin position="1625"/>
        <end position="1696"/>
    </location>
</feature>
<dbReference type="PROSITE" id="PS00633">
    <property type="entry name" value="BROMODOMAIN_1"/>
    <property type="match status" value="2"/>
</dbReference>
<dbReference type="Pfam" id="PF01426">
    <property type="entry name" value="BAH"/>
    <property type="match status" value="2"/>
</dbReference>
<evidence type="ECO:0000256" key="1">
    <source>
        <dbReference type="ARBA" id="ARBA00004123"/>
    </source>
</evidence>
<feature type="compositionally biased region" description="Polar residues" evidence="11">
    <location>
        <begin position="1967"/>
        <end position="1978"/>
    </location>
</feature>
<dbReference type="GO" id="GO:0006368">
    <property type="term" value="P:transcription elongation by RNA polymerase II"/>
    <property type="evidence" value="ECO:0007669"/>
    <property type="project" value="TreeGrafter"/>
</dbReference>
<feature type="domain" description="Bromo" evidence="12">
    <location>
        <begin position="189"/>
        <end position="259"/>
    </location>
</feature>
<feature type="domain" description="Bromo" evidence="12">
    <location>
        <begin position="547"/>
        <end position="617"/>
    </location>
</feature>
<evidence type="ECO:0000313" key="16">
    <source>
        <dbReference type="Proteomes" id="UP000887540"/>
    </source>
</evidence>
<dbReference type="PROSITE" id="PS00028">
    <property type="entry name" value="ZINC_FINGER_C2H2_1"/>
    <property type="match status" value="1"/>
</dbReference>
<feature type="domain" description="Bromo" evidence="12">
    <location>
        <begin position="339"/>
        <end position="409"/>
    </location>
</feature>
<feature type="compositionally biased region" description="Low complexity" evidence="11">
    <location>
        <begin position="1951"/>
        <end position="1966"/>
    </location>
</feature>
<dbReference type="PROSITE" id="PS50157">
    <property type="entry name" value="ZINC_FINGER_C2H2_2"/>
    <property type="match status" value="1"/>
</dbReference>
<feature type="compositionally biased region" description="Basic and acidic residues" evidence="11">
    <location>
        <begin position="1124"/>
        <end position="1133"/>
    </location>
</feature>
<dbReference type="InterPro" id="IPR043151">
    <property type="entry name" value="BAH_sf"/>
</dbReference>
<feature type="region of interest" description="Disordered" evidence="11">
    <location>
        <begin position="1124"/>
        <end position="1165"/>
    </location>
</feature>
<dbReference type="GO" id="GO:0003682">
    <property type="term" value="F:chromatin binding"/>
    <property type="evidence" value="ECO:0007669"/>
    <property type="project" value="InterPro"/>
</dbReference>
<dbReference type="InterPro" id="IPR001487">
    <property type="entry name" value="Bromodomain"/>
</dbReference>
<evidence type="ECO:0000256" key="4">
    <source>
        <dbReference type="ARBA" id="ARBA00023015"/>
    </source>
</evidence>
<feature type="compositionally biased region" description="Polar residues" evidence="11">
    <location>
        <begin position="451"/>
        <end position="485"/>
    </location>
</feature>
<comment type="subcellular location">
    <subcellularLocation>
        <location evidence="1">Nucleus</location>
    </subcellularLocation>
</comment>
<keyword evidence="2" id="KW-0677">Repeat</keyword>
<feature type="domain" description="BAH" evidence="15">
    <location>
        <begin position="1173"/>
        <end position="1297"/>
    </location>
</feature>
<sequence length="2155" mass="245507">MSTRGTRRKTDAEKSPGGPVRKRQKKADPVEILATCHELFDAIRSAKGQDNRVLSESFMRAPSRRTDPEYYKIIENPIDLTRIQQKLKNEEYAAFSDFYDDIELVISNAKKFYPSSSQEYKDASELQELLTEISGKFESARTPKQPVNPAAPSPAPSASIPNSRRNSPEAEEWKMEAVLAAILDLVDPQGRLICPPFRVLASAEEFPTYYEEIENPIDLKTIAESIRNGAYDSWSAFEADVKLLCKNAKQFNKPGSTIFKDAGRIQTCFDKKKAEVFSSRRLSNSVISHNKGVIDELLTQAETEETGLSEDSEEDEDSEDSNDPVWILYWTVRNYDVVDGVPLCEPFLELPSKSYYPDYYDEIKKPMSLFVINKRIKRGEYRNLDALVQELLLIFENARSYNIETSDIYKSAVTLEKLVRKKARELQKERKSPKIAKHEIPVEDSMDYENDQSPSASNLTPASTSLETNGTALKQSRAKQQQLINEQDDTASDISNNIVQKKRVIRRTRDPNTPKLKPGRKSFEEHRRSYKDKLVQVWSATSDLKMNNRNLSENFLYLPCDKTYPDYYKIVKNPIDLTEIKRRIEANEYASSEEMLKDFHTMFNNAREYNMPGSQIYMDSLILESVVNATMTSVTENVVLVAPPVGRYEGKSRYQRVSEAEQPSPRPVKENVSKVLRVAGNSPAFNIAARNNLEFRSPVIARGAPKQLSREHQQMSAIYDSLVAHQSPEGRILSTVFMKLPSKTEYPAYYEIIRRPMDLQRIRSRLHTYDTLKSFVADLNLVFDNACKFNDPDSQIYKDALTLQRELLELKNQFYEDSVPCVQTQVKLILTKLLVAATTYVDAEGRCLSNSLLELPDLMKKRGIKPENFPFALDEIKYSVDKGRYKRMDRFQEDVFALFSKAREFSPVESQEYPAYYEIIRRPMDLQRIRSRLHTYDTLKSFVADLNLVFDNACKFNDPDSQIYKDALTLQRELLELKNQFYEDSVPCVQTQVKLILTKLLVAATTYVDAEGRCLSNSLSELPDLMKKRGIKPENFPFALDEIKYSVDKGRYKRMDRFQEDVFALFSKAREFSPVESQLFQDSVALQLFFIKKRDELCKNVLNTPAKFYNDDKLRADVDKIKKARREETNESDSKEEENLDGKVDEDAPVDELEKSGDHQGQEDLESIEHEGVVYKPNEYVYISSADDDAPPDAPKHIMRIERIYKDSDEDRTILVRGFWCYRPSETYHLVTRKFFPKEVFLTEYKDSVIVERLRGKCCIMSVDDYLNYKPEEFDEEDVYVCESRYLGKRKGNFKPLVSWPYPDEQEALKKVERKKPLNPNKVVSEFAKKDKQELENSGTGSSLEVNDIRVRSLPHMLDIRREEVLDKKLNDNGDSSSDGNVYYQQLEFNGNYYKLGDGVLVFNKEKAHCDVMRIDKLWKTAKGEKLFSGASFARPKETKHEPSRMFFKREAIAVEMPDRVEPLENIQTRCAVVLAKQFETCRPTEIPECDVFVVEQKVKGSREACSAKNCAIFRCLTENEAQDPSQSDVVSEDALMNMSYSKAWRRLRTYHLANEVPEDEIYYFKEPITMEKELSPLMMNTDPSLPIDHTDLENEGRVFKTDVDDEKTSPKDTVSWLASQPKLNAKSKSGYILFSAEVRKRIMNENPEAGFGEVSKIVGIEWKKLTDEQKRQYEVRAQYIADERAKAELLTPTSRILQPGQIRVFHCKWQMCDFQFDSFNGLYEHVKTSHTSLIVDGDNQYVCLWTSCLKYRKEGKPFPSLPRLHRHIKEKHLPSAGKAIYPNQKGKNFFVFIDPPQSPESNKPGSHNNTTSFGSFIHQPYGVATPDAIPCTVAIPYPSTNAVTTSVAHPQQHPTTSSTTVHTNSSIPAQNSGTTQYIIQQPGSMTGSVGGAHGAQGTAVQYVQATINGSTVYVPAGQQYQTIIVNQVPQGSSIATPQQHIVVHQSAPHSQSQVQQATPQQPQVTSGYHQQAGVQQTPAGTQQIILQQAGGTSSHATMNGVLPGTSYAAHQAQSSVSTTQPQHSLAGTSSSTASQPIIDPGRTIVQAPPKPPEPVFVPPPNSIQVKRVMHSETYLRYIESLSNDKQRTISKWDKNLLATAKNTQPTKRLPYDWVKGAANGSKQRDEEVVKALWKLRDQLLESTLDIARESELNF</sequence>
<evidence type="ECO:0000259" key="13">
    <source>
        <dbReference type="PROSITE" id="PS50118"/>
    </source>
</evidence>
<dbReference type="SUPFAM" id="SSF47095">
    <property type="entry name" value="HMG-box"/>
    <property type="match status" value="1"/>
</dbReference>
<evidence type="ECO:0000256" key="10">
    <source>
        <dbReference type="PROSITE-ProRule" id="PRU00267"/>
    </source>
</evidence>
<evidence type="ECO:0000256" key="5">
    <source>
        <dbReference type="ARBA" id="ARBA00023117"/>
    </source>
</evidence>
<feature type="domain" description="C2H2-type" evidence="14">
    <location>
        <begin position="1706"/>
        <end position="1732"/>
    </location>
</feature>
<dbReference type="PROSITE" id="PS51038">
    <property type="entry name" value="BAH"/>
    <property type="match status" value="2"/>
</dbReference>
<evidence type="ECO:0000256" key="2">
    <source>
        <dbReference type="ARBA" id="ARBA00022737"/>
    </source>
</evidence>
<proteinExistence type="predicted"/>
<dbReference type="GO" id="GO:0016586">
    <property type="term" value="C:RSC-type complex"/>
    <property type="evidence" value="ECO:0007669"/>
    <property type="project" value="InterPro"/>
</dbReference>
<feature type="domain" description="BAH" evidence="15">
    <location>
        <begin position="1392"/>
        <end position="1510"/>
    </location>
</feature>
<feature type="region of interest" description="Disordered" evidence="11">
    <location>
        <begin position="1850"/>
        <end position="1871"/>
    </location>
</feature>
<feature type="domain" description="Bromo" evidence="12">
    <location>
        <begin position="907"/>
        <end position="964"/>
    </location>
</feature>
<evidence type="ECO:0000256" key="6">
    <source>
        <dbReference type="ARBA" id="ARBA00023163"/>
    </source>
</evidence>
<dbReference type="InterPro" id="IPR018359">
    <property type="entry name" value="Bromodomain_CS"/>
</dbReference>
<keyword evidence="6" id="KW-0804">Transcription</keyword>
<dbReference type="PANTHER" id="PTHR16062:SF19">
    <property type="entry name" value="PROTEIN POLYBROMO-1"/>
    <property type="match status" value="1"/>
</dbReference>
<feature type="domain" description="Bromo" evidence="12">
    <location>
        <begin position="729"/>
        <end position="797"/>
    </location>
</feature>
<dbReference type="Gene3D" id="2.30.30.490">
    <property type="match status" value="2"/>
</dbReference>
<dbReference type="GO" id="GO:0003677">
    <property type="term" value="F:DNA binding"/>
    <property type="evidence" value="ECO:0007669"/>
    <property type="project" value="UniProtKB-UniRule"/>
</dbReference>
<feature type="compositionally biased region" description="Basic and acidic residues" evidence="11">
    <location>
        <begin position="1140"/>
        <end position="1165"/>
    </location>
</feature>
<dbReference type="Pfam" id="PF00439">
    <property type="entry name" value="Bromodomain"/>
    <property type="match status" value="7"/>
</dbReference>
<feature type="domain" description="Bromo" evidence="12">
    <location>
        <begin position="50"/>
        <end position="120"/>
    </location>
</feature>
<organism evidence="16 17">
    <name type="scientific">Acrobeloides nanus</name>
    <dbReference type="NCBI Taxonomy" id="290746"/>
    <lineage>
        <taxon>Eukaryota</taxon>
        <taxon>Metazoa</taxon>
        <taxon>Ecdysozoa</taxon>
        <taxon>Nematoda</taxon>
        <taxon>Chromadorea</taxon>
        <taxon>Rhabditida</taxon>
        <taxon>Tylenchina</taxon>
        <taxon>Cephalobomorpha</taxon>
        <taxon>Cephaloboidea</taxon>
        <taxon>Cephalobidae</taxon>
        <taxon>Acrobeloides</taxon>
    </lineage>
</organism>
<feature type="compositionally biased region" description="Basic and acidic residues" evidence="11">
    <location>
        <begin position="426"/>
        <end position="441"/>
    </location>
</feature>
<dbReference type="GO" id="GO:0016514">
    <property type="term" value="C:SWI/SNF complex"/>
    <property type="evidence" value="ECO:0007669"/>
    <property type="project" value="TreeGrafter"/>
</dbReference>
<evidence type="ECO:0000256" key="9">
    <source>
        <dbReference type="PROSITE-ProRule" id="PRU00042"/>
    </source>
</evidence>
<dbReference type="SUPFAM" id="SSF47370">
    <property type="entry name" value="Bromodomain"/>
    <property type="match status" value="8"/>
</dbReference>
<dbReference type="Gene3D" id="1.10.30.10">
    <property type="entry name" value="High mobility group box domain"/>
    <property type="match status" value="1"/>
</dbReference>
<evidence type="ECO:0000259" key="14">
    <source>
        <dbReference type="PROSITE" id="PS50157"/>
    </source>
</evidence>
<evidence type="ECO:0000313" key="17">
    <source>
        <dbReference type="WBParaSite" id="ACRNAN_Path_689.g2569.t2"/>
    </source>
</evidence>
<evidence type="ECO:0000256" key="8">
    <source>
        <dbReference type="PROSITE-ProRule" id="PRU00035"/>
    </source>
</evidence>
<dbReference type="InterPro" id="IPR036910">
    <property type="entry name" value="HMG_box_dom_sf"/>
</dbReference>
<feature type="region of interest" description="Disordered" evidence="11">
    <location>
        <begin position="137"/>
        <end position="167"/>
    </location>
</feature>
<accession>A0A914CAD1</accession>
<dbReference type="InterPro" id="IPR009071">
    <property type="entry name" value="HMG_box_dom"/>
</dbReference>
<keyword evidence="9" id="KW-0863">Zinc-finger</keyword>
<name>A0A914CAD1_9BILA</name>
<keyword evidence="4" id="KW-0805">Transcription regulation</keyword>
<dbReference type="PRINTS" id="PR00503">
    <property type="entry name" value="BROMODOMAIN"/>
</dbReference>
<keyword evidence="9" id="KW-0862">Zinc</keyword>
<keyword evidence="3" id="KW-0156">Chromatin regulator</keyword>
<dbReference type="Pfam" id="PF00505">
    <property type="entry name" value="HMG_box"/>
    <property type="match status" value="1"/>
</dbReference>
<feature type="region of interest" description="Disordered" evidence="11">
    <location>
        <begin position="1"/>
        <end position="28"/>
    </location>
</feature>
<feature type="DNA-binding region" description="HMG box" evidence="10">
    <location>
        <begin position="1625"/>
        <end position="1696"/>
    </location>
</feature>
<keyword evidence="7 10" id="KW-0539">Nucleus</keyword>
<keyword evidence="10" id="KW-0238">DNA-binding</keyword>
<feature type="region of interest" description="Disordered" evidence="11">
    <location>
        <begin position="426"/>
        <end position="496"/>
    </location>
</feature>
<keyword evidence="5 8" id="KW-0103">Bromodomain</keyword>
<evidence type="ECO:0000256" key="11">
    <source>
        <dbReference type="SAM" id="MobiDB-lite"/>
    </source>
</evidence>
<dbReference type="SMART" id="SM00355">
    <property type="entry name" value="ZnF_C2H2"/>
    <property type="match status" value="2"/>
</dbReference>
<dbReference type="WBParaSite" id="ACRNAN_Path_689.g2569.t2">
    <property type="protein sequence ID" value="ACRNAN_Path_689.g2569.t2"/>
    <property type="gene ID" value="ACRNAN_Path_689.g2569"/>
</dbReference>
<evidence type="ECO:0000256" key="3">
    <source>
        <dbReference type="ARBA" id="ARBA00022853"/>
    </source>
</evidence>
<dbReference type="InterPro" id="IPR037382">
    <property type="entry name" value="Rsc/polybromo"/>
</dbReference>
<reference evidence="17" key="1">
    <citation type="submission" date="2022-11" db="UniProtKB">
        <authorList>
            <consortium name="WormBaseParasite"/>
        </authorList>
    </citation>
    <scope>IDENTIFICATION</scope>
</reference>
<evidence type="ECO:0000259" key="12">
    <source>
        <dbReference type="PROSITE" id="PS50014"/>
    </source>
</evidence>
<dbReference type="Gene3D" id="1.20.920.10">
    <property type="entry name" value="Bromodomain-like"/>
    <property type="match status" value="8"/>
</dbReference>
<dbReference type="InterPro" id="IPR013087">
    <property type="entry name" value="Znf_C2H2_type"/>
</dbReference>
<keyword evidence="16" id="KW-1185">Reference proteome</keyword>